<proteinExistence type="inferred from homology"/>
<evidence type="ECO:0000259" key="7">
    <source>
        <dbReference type="Pfam" id="PF01432"/>
    </source>
</evidence>
<evidence type="ECO:0000256" key="1">
    <source>
        <dbReference type="ARBA" id="ARBA00022670"/>
    </source>
</evidence>
<dbReference type="PANTHER" id="PTHR34217">
    <property type="entry name" value="METAL-DEPENDENT CARBOXYPEPTIDASE"/>
    <property type="match status" value="1"/>
</dbReference>
<dbReference type="Proteomes" id="UP000602076">
    <property type="component" value="Unassembled WGS sequence"/>
</dbReference>
<evidence type="ECO:0000313" key="9">
    <source>
        <dbReference type="EMBL" id="MBD3109539.1"/>
    </source>
</evidence>
<evidence type="ECO:0000256" key="6">
    <source>
        <dbReference type="RuleBase" id="RU003435"/>
    </source>
</evidence>
<dbReference type="Pfam" id="PF08439">
    <property type="entry name" value="Peptidase_M3_N"/>
    <property type="match status" value="1"/>
</dbReference>
<evidence type="ECO:0000256" key="2">
    <source>
        <dbReference type="ARBA" id="ARBA00022723"/>
    </source>
</evidence>
<keyword evidence="2 6" id="KW-0479">Metal-binding</keyword>
<dbReference type="InterPro" id="IPR042088">
    <property type="entry name" value="OligoPept_F_C"/>
</dbReference>
<evidence type="ECO:0000313" key="10">
    <source>
        <dbReference type="Proteomes" id="UP000602076"/>
    </source>
</evidence>
<dbReference type="SUPFAM" id="SSF55486">
    <property type="entry name" value="Metalloproteases ('zincins'), catalytic domain"/>
    <property type="match status" value="1"/>
</dbReference>
<protein>
    <submittedName>
        <fullName evidence="9">M3 family oligoendopeptidase</fullName>
    </submittedName>
</protein>
<organism evidence="9 10">
    <name type="scientific">Peribacillus faecalis</name>
    <dbReference type="NCBI Taxonomy" id="2772559"/>
    <lineage>
        <taxon>Bacteria</taxon>
        <taxon>Bacillati</taxon>
        <taxon>Bacillota</taxon>
        <taxon>Bacilli</taxon>
        <taxon>Bacillales</taxon>
        <taxon>Bacillaceae</taxon>
        <taxon>Peribacillus</taxon>
    </lineage>
</organism>
<feature type="domain" description="Peptidase M3A/M3B catalytic" evidence="7">
    <location>
        <begin position="203"/>
        <end position="580"/>
    </location>
</feature>
<keyword evidence="1 6" id="KW-0645">Protease</keyword>
<dbReference type="GO" id="GO:0004222">
    <property type="term" value="F:metalloendopeptidase activity"/>
    <property type="evidence" value="ECO:0007669"/>
    <property type="project" value="InterPro"/>
</dbReference>
<dbReference type="Gene3D" id="1.10.1370.20">
    <property type="entry name" value="Oligoendopeptidase f, C-terminal domain"/>
    <property type="match status" value="1"/>
</dbReference>
<dbReference type="GO" id="GO:0006508">
    <property type="term" value="P:proteolysis"/>
    <property type="evidence" value="ECO:0007669"/>
    <property type="project" value="UniProtKB-KW"/>
</dbReference>
<dbReference type="GO" id="GO:0004181">
    <property type="term" value="F:metallocarboxypeptidase activity"/>
    <property type="evidence" value="ECO:0007669"/>
    <property type="project" value="InterPro"/>
</dbReference>
<dbReference type="InterPro" id="IPR034006">
    <property type="entry name" value="M3B_PepF_2"/>
</dbReference>
<dbReference type="CDD" id="cd09607">
    <property type="entry name" value="M3B_PepF"/>
    <property type="match status" value="1"/>
</dbReference>
<comment type="similarity">
    <text evidence="6">Belongs to the peptidase M3 family.</text>
</comment>
<comment type="caution">
    <text evidence="9">The sequence shown here is derived from an EMBL/GenBank/DDBJ whole genome shotgun (WGS) entry which is preliminary data.</text>
</comment>
<dbReference type="RefSeq" id="WP_190999077.1">
    <property type="nucleotide sequence ID" value="NZ_JACXSI010000037.1"/>
</dbReference>
<dbReference type="NCBIfam" id="TIGR02290">
    <property type="entry name" value="M3_fam_3"/>
    <property type="match status" value="1"/>
</dbReference>
<gene>
    <name evidence="9" type="ORF">IEO70_14415</name>
</gene>
<keyword evidence="5 6" id="KW-0482">Metalloprotease</keyword>
<dbReference type="AlphaFoldDB" id="A0A927HC15"/>
<accession>A0A927HC15</accession>
<dbReference type="InterPro" id="IPR011977">
    <property type="entry name" value="Pept_M3B_clade3"/>
</dbReference>
<evidence type="ECO:0000259" key="8">
    <source>
        <dbReference type="Pfam" id="PF08439"/>
    </source>
</evidence>
<dbReference type="InterPro" id="IPR001333">
    <property type="entry name" value="Peptidase_M32_Taq"/>
</dbReference>
<keyword evidence="4 6" id="KW-0862">Zinc</keyword>
<dbReference type="Pfam" id="PF01432">
    <property type="entry name" value="Peptidase_M3"/>
    <property type="match status" value="1"/>
</dbReference>
<dbReference type="EMBL" id="JACXSI010000037">
    <property type="protein sequence ID" value="MBD3109539.1"/>
    <property type="molecule type" value="Genomic_DNA"/>
</dbReference>
<dbReference type="Gene3D" id="1.20.140.70">
    <property type="entry name" value="Oligopeptidase f, N-terminal domain"/>
    <property type="match status" value="1"/>
</dbReference>
<dbReference type="InterPro" id="IPR013647">
    <property type="entry name" value="OligopepF_N_dom"/>
</dbReference>
<keyword evidence="3 6" id="KW-0378">Hydrolase</keyword>
<feature type="domain" description="Oligopeptidase F N-terminal" evidence="8">
    <location>
        <begin position="114"/>
        <end position="179"/>
    </location>
</feature>
<name>A0A927HC15_9BACI</name>
<evidence type="ECO:0000256" key="5">
    <source>
        <dbReference type="ARBA" id="ARBA00023049"/>
    </source>
</evidence>
<sequence length="595" mass="68023">MTYSQVWDLDVFFEGGSDSASFAAYIKETENKIIELGQLISSWGVTSTQNDREQLASILALYAEARTKITQSSAFISCLEAQNVKDQGAKKWRAEITKLVASVQGAMSALDEKLVSIEAAFFEQLVKEEPFTELQFILQESRRRAQEKLSVEAETLIQQLGIDGYHGWGQLYDSLVATIEIPYEEDGKVQMLSAGQAANKMLHPDREVRKRLFQAWEKAWGEKEELFAHALNHLAGFRLKVYEKRGWGSVLKEPLDTCRMSEETLNSMWQAITDSKDHLVRFLDRKAKLLGVEKLSWYDVDAPLLTAPQKQLSYDEGAEFILKQFALFGEQLTAFAKKAFEDRWIEAEDRPNKRPGGFCTGFPDSQQSRIFMTYSGTLNNVSTLAHELGHAFHSYALRDVHPLNRGYAMNVAETASTFAEMIVSDAAVKEASTKEEKIAMLEDKIQRTIAFFMNIHARFLFETRFYEERKHGMVPASRLNELMQEAQKEAFLGALDEYHPQFWSSKLHFYITSVPFYNFPYTFGYLFSLGIYEKALESGEGFEEKYMALLRDTGCMTVEELAMKHLQEDLTGPEFWERAVQSCVKDIKSFLELTE</sequence>
<evidence type="ECO:0000256" key="3">
    <source>
        <dbReference type="ARBA" id="ARBA00022801"/>
    </source>
</evidence>
<evidence type="ECO:0000256" key="4">
    <source>
        <dbReference type="ARBA" id="ARBA00022833"/>
    </source>
</evidence>
<dbReference type="GO" id="GO:0046872">
    <property type="term" value="F:metal ion binding"/>
    <property type="evidence" value="ECO:0007669"/>
    <property type="project" value="UniProtKB-UniRule"/>
</dbReference>
<keyword evidence="10" id="KW-1185">Reference proteome</keyword>
<dbReference type="InterPro" id="IPR001567">
    <property type="entry name" value="Pept_M3A_M3B_dom"/>
</dbReference>
<reference evidence="9" key="1">
    <citation type="submission" date="2020-09" db="EMBL/GenBank/DDBJ databases">
        <title>Bacillus faecalis sp. nov., a moderately halophilic bacterium isolated from cow faeces.</title>
        <authorList>
            <person name="Jiang L."/>
            <person name="Lee J."/>
        </authorList>
    </citation>
    <scope>NUCLEOTIDE SEQUENCE</scope>
    <source>
        <strain evidence="9">AGMB 02131</strain>
    </source>
</reference>
<dbReference type="PANTHER" id="PTHR34217:SF1">
    <property type="entry name" value="CARBOXYPEPTIDASE 1"/>
    <property type="match status" value="1"/>
</dbReference>
<comment type="cofactor">
    <cofactor evidence="6">
        <name>Zn(2+)</name>
        <dbReference type="ChEBI" id="CHEBI:29105"/>
    </cofactor>
    <text evidence="6">Binds 1 zinc ion.</text>
</comment>